<sequence length="97" mass="10833">CETLYVPYATAVPSWDRTPVVKDGHCKYHPRPHVSFSPIDPLTARHFAAGDCSGQRFAFRVVPPRHLIPIPSSKLRAVVNCKACQVSTEDDFKRKAS</sequence>
<feature type="non-terminal residue" evidence="1">
    <location>
        <position position="1"/>
    </location>
</feature>
<gene>
    <name evidence="1" type="ORF">CVLEPA_LOCUS29636</name>
</gene>
<protein>
    <recommendedName>
        <fullName evidence="3">Vitellogenin</fullName>
    </recommendedName>
</protein>
<comment type="caution">
    <text evidence="1">The sequence shown here is derived from an EMBL/GenBank/DDBJ whole genome shotgun (WGS) entry which is preliminary data.</text>
</comment>
<proteinExistence type="predicted"/>
<accession>A0ABP0H1U9</accession>
<evidence type="ECO:0008006" key="3">
    <source>
        <dbReference type="Google" id="ProtNLM"/>
    </source>
</evidence>
<keyword evidence="2" id="KW-1185">Reference proteome</keyword>
<evidence type="ECO:0000313" key="2">
    <source>
        <dbReference type="Proteomes" id="UP001642483"/>
    </source>
</evidence>
<name>A0ABP0H1U9_CLALP</name>
<dbReference type="Proteomes" id="UP001642483">
    <property type="component" value="Unassembled WGS sequence"/>
</dbReference>
<dbReference type="EMBL" id="CAWYQH010000156">
    <property type="protein sequence ID" value="CAK8696480.1"/>
    <property type="molecule type" value="Genomic_DNA"/>
</dbReference>
<organism evidence="1 2">
    <name type="scientific">Clavelina lepadiformis</name>
    <name type="common">Light-bulb sea squirt</name>
    <name type="synonym">Ascidia lepadiformis</name>
    <dbReference type="NCBI Taxonomy" id="159417"/>
    <lineage>
        <taxon>Eukaryota</taxon>
        <taxon>Metazoa</taxon>
        <taxon>Chordata</taxon>
        <taxon>Tunicata</taxon>
        <taxon>Ascidiacea</taxon>
        <taxon>Aplousobranchia</taxon>
        <taxon>Clavelinidae</taxon>
        <taxon>Clavelina</taxon>
    </lineage>
</organism>
<evidence type="ECO:0000313" key="1">
    <source>
        <dbReference type="EMBL" id="CAK8696480.1"/>
    </source>
</evidence>
<reference evidence="1 2" key="1">
    <citation type="submission" date="2024-02" db="EMBL/GenBank/DDBJ databases">
        <authorList>
            <person name="Daric V."/>
            <person name="Darras S."/>
        </authorList>
    </citation>
    <scope>NUCLEOTIDE SEQUENCE [LARGE SCALE GENOMIC DNA]</scope>
</reference>